<protein>
    <submittedName>
        <fullName evidence="1">Uncharacterized protein</fullName>
    </submittedName>
</protein>
<dbReference type="InterPro" id="IPR015943">
    <property type="entry name" value="WD40/YVTN_repeat-like_dom_sf"/>
</dbReference>
<gene>
    <name evidence="1" type="primary">RvY_08637-1</name>
    <name evidence="1" type="synonym">RvY_08637.1</name>
    <name evidence="1" type="ORF">RvY_08637</name>
</gene>
<evidence type="ECO:0000313" key="1">
    <source>
        <dbReference type="EMBL" id="GAU97318.1"/>
    </source>
</evidence>
<dbReference type="OrthoDB" id="71437at2759"/>
<dbReference type="EMBL" id="BDGG01000004">
    <property type="protein sequence ID" value="GAU97318.1"/>
    <property type="molecule type" value="Genomic_DNA"/>
</dbReference>
<keyword evidence="2" id="KW-1185">Reference proteome</keyword>
<sequence length="481" mass="54941">MDNLPYDVLVALSMRIRVEDINFALRRTNKYFCNVFGEEEYWKDRLQQKWPAFHSACSREEQQRDRESKKDPCFWRKHCCRAERLRRFFKDADCPSQDVPTRNIRSLTHLSKLHKTLWRHENQQYYNEGEEVGFDEEEVGEVDISCATFCDNGFSNCLVAADSCYQSLLIWDLNDDYEVASRSHRSRFSTLNTPRRIEHVHEDDAVIHSMKSQKNLVSTGGSDQNVIITDLFSPQGPQTKIRASDHVLSHSWYEDLIAIGTNKGTVELFDIRDPRRRISEENYSFDAVGYADVGASNGIDVQLSGNYVIAAGWKDDHRLIRLFDIRACAFVAENTVPNVVKPEPGGHWGNWNRHEAVTWLSGDGSYWLGAENGTVVQFNSKSLEVERDFTTSLGHTSHIVGLRYAEGHLLVLSRAGRAGQGPLHHRLTVHEVAGDEPQLVWQQQIHSIEGGMPILAFTEERPALAIAMNSPAQVHKWQFAL</sequence>
<dbReference type="InterPro" id="IPR036322">
    <property type="entry name" value="WD40_repeat_dom_sf"/>
</dbReference>
<dbReference type="AlphaFoldDB" id="A0A1D1VFR6"/>
<accession>A0A1D1VFR6</accession>
<dbReference type="Proteomes" id="UP000186922">
    <property type="component" value="Unassembled WGS sequence"/>
</dbReference>
<proteinExistence type="predicted"/>
<name>A0A1D1VFR6_RAMVA</name>
<organism evidence="1 2">
    <name type="scientific">Ramazzottius varieornatus</name>
    <name type="common">Water bear</name>
    <name type="synonym">Tardigrade</name>
    <dbReference type="NCBI Taxonomy" id="947166"/>
    <lineage>
        <taxon>Eukaryota</taxon>
        <taxon>Metazoa</taxon>
        <taxon>Ecdysozoa</taxon>
        <taxon>Tardigrada</taxon>
        <taxon>Eutardigrada</taxon>
        <taxon>Parachela</taxon>
        <taxon>Hypsibioidea</taxon>
        <taxon>Ramazzottiidae</taxon>
        <taxon>Ramazzottius</taxon>
    </lineage>
</organism>
<reference evidence="1 2" key="1">
    <citation type="journal article" date="2016" name="Nat. Commun.">
        <title>Extremotolerant tardigrade genome and improved radiotolerance of human cultured cells by tardigrade-unique protein.</title>
        <authorList>
            <person name="Hashimoto T."/>
            <person name="Horikawa D.D."/>
            <person name="Saito Y."/>
            <person name="Kuwahara H."/>
            <person name="Kozuka-Hata H."/>
            <person name="Shin-I T."/>
            <person name="Minakuchi Y."/>
            <person name="Ohishi K."/>
            <person name="Motoyama A."/>
            <person name="Aizu T."/>
            <person name="Enomoto A."/>
            <person name="Kondo K."/>
            <person name="Tanaka S."/>
            <person name="Hara Y."/>
            <person name="Koshikawa S."/>
            <person name="Sagara H."/>
            <person name="Miura T."/>
            <person name="Yokobori S."/>
            <person name="Miyagawa K."/>
            <person name="Suzuki Y."/>
            <person name="Kubo T."/>
            <person name="Oyama M."/>
            <person name="Kohara Y."/>
            <person name="Fujiyama A."/>
            <person name="Arakawa K."/>
            <person name="Katayama T."/>
            <person name="Toyoda A."/>
            <person name="Kunieda T."/>
        </authorList>
    </citation>
    <scope>NUCLEOTIDE SEQUENCE [LARGE SCALE GENOMIC DNA]</scope>
    <source>
        <strain evidence="1 2">YOKOZUNA-1</strain>
    </source>
</reference>
<dbReference type="Gene3D" id="2.130.10.10">
    <property type="entry name" value="YVTN repeat-like/Quinoprotein amine dehydrogenase"/>
    <property type="match status" value="1"/>
</dbReference>
<dbReference type="SUPFAM" id="SSF50978">
    <property type="entry name" value="WD40 repeat-like"/>
    <property type="match status" value="1"/>
</dbReference>
<evidence type="ECO:0000313" key="2">
    <source>
        <dbReference type="Proteomes" id="UP000186922"/>
    </source>
</evidence>
<comment type="caution">
    <text evidence="1">The sequence shown here is derived from an EMBL/GenBank/DDBJ whole genome shotgun (WGS) entry which is preliminary data.</text>
</comment>